<evidence type="ECO:0000313" key="2">
    <source>
        <dbReference type="Proteomes" id="UP001147695"/>
    </source>
</evidence>
<dbReference type="AlphaFoldDB" id="A0A9W9QJI4"/>
<organism evidence="1 2">
    <name type="scientific">Penicillium brevicompactum</name>
    <dbReference type="NCBI Taxonomy" id="5074"/>
    <lineage>
        <taxon>Eukaryota</taxon>
        <taxon>Fungi</taxon>
        <taxon>Dikarya</taxon>
        <taxon>Ascomycota</taxon>
        <taxon>Pezizomycotina</taxon>
        <taxon>Eurotiomycetes</taxon>
        <taxon>Eurotiomycetidae</taxon>
        <taxon>Eurotiales</taxon>
        <taxon>Aspergillaceae</taxon>
        <taxon>Penicillium</taxon>
    </lineage>
</organism>
<evidence type="ECO:0000313" key="1">
    <source>
        <dbReference type="EMBL" id="KAJ5339105.1"/>
    </source>
</evidence>
<reference evidence="1" key="2">
    <citation type="journal article" date="2023" name="IMA Fungus">
        <title>Comparative genomic study of the Penicillium genus elucidates a diverse pangenome and 15 lateral gene transfer events.</title>
        <authorList>
            <person name="Petersen C."/>
            <person name="Sorensen T."/>
            <person name="Nielsen M.R."/>
            <person name="Sondergaard T.E."/>
            <person name="Sorensen J.L."/>
            <person name="Fitzpatrick D.A."/>
            <person name="Frisvad J.C."/>
            <person name="Nielsen K.L."/>
        </authorList>
    </citation>
    <scope>NUCLEOTIDE SEQUENCE</scope>
    <source>
        <strain evidence="1">IBT 35673</strain>
    </source>
</reference>
<gene>
    <name evidence="1" type="ORF">N7452_005833</name>
</gene>
<reference evidence="1" key="1">
    <citation type="submission" date="2022-12" db="EMBL/GenBank/DDBJ databases">
        <authorList>
            <person name="Petersen C."/>
        </authorList>
    </citation>
    <scope>NUCLEOTIDE SEQUENCE</scope>
    <source>
        <strain evidence="1">IBT 35673</strain>
    </source>
</reference>
<name>A0A9W9QJI4_PENBR</name>
<accession>A0A9W9QJI4</accession>
<proteinExistence type="predicted"/>
<dbReference type="Proteomes" id="UP001147695">
    <property type="component" value="Unassembled WGS sequence"/>
</dbReference>
<dbReference type="EMBL" id="JAPZBQ010000003">
    <property type="protein sequence ID" value="KAJ5339105.1"/>
    <property type="molecule type" value="Genomic_DNA"/>
</dbReference>
<sequence length="91" mass="10031">MDVEESTDRYKLGSLELVGLGKVGYFGIRLAGGEKWFIILAPAPENHWFRVPPNFAINPDADVSARTTDGVGWWKDDSSSRHILGSDRGSP</sequence>
<comment type="caution">
    <text evidence="1">The sequence shown here is derived from an EMBL/GenBank/DDBJ whole genome shotgun (WGS) entry which is preliminary data.</text>
</comment>
<protein>
    <submittedName>
        <fullName evidence="1">Uncharacterized protein</fullName>
    </submittedName>
</protein>